<gene>
    <name evidence="3" type="ORF">ACFSXZ_19340</name>
</gene>
<keyword evidence="2" id="KW-0812">Transmembrane</keyword>
<feature type="coiled-coil region" evidence="1">
    <location>
        <begin position="143"/>
        <end position="205"/>
    </location>
</feature>
<protein>
    <submittedName>
        <fullName evidence="3">Exopolysaccharide biosynthesis protein</fullName>
    </submittedName>
</protein>
<name>A0ABW5FUI5_9PSEU</name>
<keyword evidence="2" id="KW-0472">Membrane</keyword>
<dbReference type="PANTHER" id="PTHR32309">
    <property type="entry name" value="TYROSINE-PROTEIN KINASE"/>
    <property type="match status" value="1"/>
</dbReference>
<evidence type="ECO:0000313" key="3">
    <source>
        <dbReference type="EMBL" id="MFD2418483.1"/>
    </source>
</evidence>
<dbReference type="PANTHER" id="PTHR32309:SF31">
    <property type="entry name" value="CAPSULAR EXOPOLYSACCHARIDE FAMILY"/>
    <property type="match status" value="1"/>
</dbReference>
<dbReference type="InterPro" id="IPR050445">
    <property type="entry name" value="Bact_polysacc_biosynth/exp"/>
</dbReference>
<proteinExistence type="predicted"/>
<evidence type="ECO:0000256" key="2">
    <source>
        <dbReference type="SAM" id="Phobius"/>
    </source>
</evidence>
<dbReference type="EMBL" id="JBHUKR010000007">
    <property type="protein sequence ID" value="MFD2418483.1"/>
    <property type="molecule type" value="Genomic_DNA"/>
</dbReference>
<keyword evidence="4" id="KW-1185">Reference proteome</keyword>
<evidence type="ECO:0000256" key="1">
    <source>
        <dbReference type="SAM" id="Coils"/>
    </source>
</evidence>
<reference evidence="4" key="1">
    <citation type="journal article" date="2019" name="Int. J. Syst. Evol. Microbiol.">
        <title>The Global Catalogue of Microorganisms (GCM) 10K type strain sequencing project: providing services to taxonomists for standard genome sequencing and annotation.</title>
        <authorList>
            <consortium name="The Broad Institute Genomics Platform"/>
            <consortium name="The Broad Institute Genome Sequencing Center for Infectious Disease"/>
            <person name="Wu L."/>
            <person name="Ma J."/>
        </authorList>
    </citation>
    <scope>NUCLEOTIDE SEQUENCE [LARGE SCALE GENOMIC DNA]</scope>
    <source>
        <strain evidence="4">CGMCC 4.7645</strain>
    </source>
</reference>
<sequence>MSDDTVKLSSIGRLMRGRWRLLIALALLGAAIGAVSSLLLSPGYRTSASVLLLGHRQSDELLTEAQVAQSTTVLDHAASALGWNVSVTQLQKSVTAAVTDGNIIQITGTADTPEKAQRLTDEVAQQYVAFSGQLVTNSTDGTAQQFQQQKEALRQQIALTGQRISDLAKTSQGTNVEGVQIRTQLEALRTQLTEAMNKLDQADAASGQAKMSVMGPAERPAGPAAPTLAQLAAGGAVVFFLAGLAGHLFMARADKRLRSETEIAAALGSPLLAAVDVPDEPEKTPASFWVKLRQLVWDDRPWDMPPFPAAADRDALTIRYRRVLSRIRGGSPNGVRVLILVAADDPTAHKAVSRLALTAGGERGLAPVVLRLADVSARRPTVPEDDQVAGVVVVLTAGTRTGWELVGIAEACTDAGHRVLGAVVTHRTGPVPTAPRVEPPVEVMAGPGL</sequence>
<evidence type="ECO:0000313" key="4">
    <source>
        <dbReference type="Proteomes" id="UP001597417"/>
    </source>
</evidence>
<accession>A0ABW5FUI5</accession>
<feature type="transmembrane region" description="Helical" evidence="2">
    <location>
        <begin position="228"/>
        <end position="249"/>
    </location>
</feature>
<organism evidence="3 4">
    <name type="scientific">Amycolatopsis pigmentata</name>
    <dbReference type="NCBI Taxonomy" id="450801"/>
    <lineage>
        <taxon>Bacteria</taxon>
        <taxon>Bacillati</taxon>
        <taxon>Actinomycetota</taxon>
        <taxon>Actinomycetes</taxon>
        <taxon>Pseudonocardiales</taxon>
        <taxon>Pseudonocardiaceae</taxon>
        <taxon>Amycolatopsis</taxon>
    </lineage>
</organism>
<dbReference type="RefSeq" id="WP_378266417.1">
    <property type="nucleotide sequence ID" value="NZ_JBHUKR010000007.1"/>
</dbReference>
<keyword evidence="2" id="KW-1133">Transmembrane helix</keyword>
<dbReference type="Proteomes" id="UP001597417">
    <property type="component" value="Unassembled WGS sequence"/>
</dbReference>
<keyword evidence="1" id="KW-0175">Coiled coil</keyword>
<comment type="caution">
    <text evidence="3">The sequence shown here is derived from an EMBL/GenBank/DDBJ whole genome shotgun (WGS) entry which is preliminary data.</text>
</comment>